<sequence length="1183" mass="133570">MAGITQNISLVPGIELSPQEANRYKNFFAVQVPMCEVFRAVLKWECSDKQQGQTYADYFEEKVELYESKHEYLKNLLGVKFKTPKVTLSANDIKMLRENSSKYDVSLMFLFLCEIFKSKETHTNVLQARVPNQLECLLKTAKNHRNDVVHKEDSAVDPYKFDEIFKALHDVIDEAGNVYSIPADEVTSFKTQVDGMWDEVRTDNEKAKAYCCFFLQTYGNKEAKVMWEAMLSEETLLFGDENVERSKVFHSLEFTLQKPKDQPKDKISYTELLTGSEKFVVVIGDSGSGKSTLAKNLVIQHYGISDAEVEIANLKNHNLLLYYECRNVSTKEFTDVVDENFENVCQKLGPETVIQGITESNPLILIDGYDECHKDSYKVVQQMVNKMRKHECRVIITTRPSAADELKDFLKREGVKFHECEIAEIRDLDDQLRFLDKYEKHVTPYAENVVKSFSSLGRDIQELFVRPINLVLFCHLVWNFPERINDWKSHAAVAQVTHDLYERIIQSKLAAYSIVDKAGLIDAFFQDLGNFALKMICEHHLVFSANEVVDLRRSIRSKLREYGALGTLDPNALLGVVLKIKRSSKNSKSGTFFFHHKSIQELFASKPVLMELRKNNALPPILTSYKVESFNLAEVLTYVFMGLSAAEESTVFWKNWPLLRDAIGGGNTDMYCWDKILLNCHDSQHIAEAIAGVCLAHSSNWTMTIDKDFGRLLWLGGHCVDATALLLPYQQPASLSVRLLDAPAPESWREVARTFKGILELRLLKDHEPRRPCDHMLEALNSSSCSLSLFAGCIKDTKSIQSLAKVATPNSDFLIVTEPHVDLTPLQHKHQELWVIVKPTSEGDIAALPVSPHIFLLVKSVAKNQPESLTRTLLGMAPTDNRLRRLEVHSCALTVAQETLVELQRAGLRTLFTDQQIHTGPSRVLRIGEKNYALILTDEPPLPPQAEPCRRVASEPPRSPASLPVAPAVGGENLCPLASSCGDLDAVYKSLYALNVVLPHALRFVLVKDPPELVGVADRITEIAYELISEAAELHRVPDAEAQRVKEACQALCDKYADVRVDDDAFAAYSVLKENWERRVDVELENVFDERCRDSKSRSFSDVMEQNFPEACSQIGAHNVEYDFKRLHPLILVDGYDDANATSSVVVEEMVNKFREFPCKIVITTSPEAGSSQRNISGRGSTK</sequence>
<evidence type="ECO:0000313" key="3">
    <source>
        <dbReference type="RefSeq" id="XP_018025972.2"/>
    </source>
</evidence>
<dbReference type="AlphaFoldDB" id="A0A8B7PKL6"/>
<dbReference type="RefSeq" id="XP_018025972.2">
    <property type="nucleotide sequence ID" value="XM_018170483.2"/>
</dbReference>
<dbReference type="InterPro" id="IPR027417">
    <property type="entry name" value="P-loop_NTPase"/>
</dbReference>
<dbReference type="Proteomes" id="UP000694843">
    <property type="component" value="Unplaced"/>
</dbReference>
<protein>
    <submittedName>
        <fullName evidence="3">Uncharacterized protein LOC108681454</fullName>
    </submittedName>
</protein>
<dbReference type="PANTHER" id="PTHR46312">
    <property type="entry name" value="NACHT DOMAIN-CONTAINING PROTEIN"/>
    <property type="match status" value="1"/>
</dbReference>
<dbReference type="PROSITE" id="PS00675">
    <property type="entry name" value="SIGMA54_INTERACT_1"/>
    <property type="match status" value="1"/>
</dbReference>
<proteinExistence type="predicted"/>
<dbReference type="InterPro" id="IPR025662">
    <property type="entry name" value="Sigma_54_int_dom_ATP-bd_1"/>
</dbReference>
<dbReference type="Gene3D" id="3.40.50.300">
    <property type="entry name" value="P-loop containing nucleotide triphosphate hydrolases"/>
    <property type="match status" value="1"/>
</dbReference>
<dbReference type="GeneID" id="108681454"/>
<evidence type="ECO:0000259" key="1">
    <source>
        <dbReference type="Pfam" id="PF05729"/>
    </source>
</evidence>
<organism evidence="2 3">
    <name type="scientific">Hyalella azteca</name>
    <name type="common">Amphipod</name>
    <dbReference type="NCBI Taxonomy" id="294128"/>
    <lineage>
        <taxon>Eukaryota</taxon>
        <taxon>Metazoa</taxon>
        <taxon>Ecdysozoa</taxon>
        <taxon>Arthropoda</taxon>
        <taxon>Crustacea</taxon>
        <taxon>Multicrustacea</taxon>
        <taxon>Malacostraca</taxon>
        <taxon>Eumalacostraca</taxon>
        <taxon>Peracarida</taxon>
        <taxon>Amphipoda</taxon>
        <taxon>Senticaudata</taxon>
        <taxon>Talitrida</taxon>
        <taxon>Talitroidea</taxon>
        <taxon>Hyalellidae</taxon>
        <taxon>Hyalella</taxon>
    </lineage>
</organism>
<dbReference type="Pfam" id="PF05729">
    <property type="entry name" value="NACHT"/>
    <property type="match status" value="1"/>
</dbReference>
<dbReference type="KEGG" id="hazt:108681454"/>
<accession>A0A8B7PKL6</accession>
<keyword evidence="2" id="KW-1185">Reference proteome</keyword>
<name>A0A8B7PKL6_HYAAZ</name>
<dbReference type="SUPFAM" id="SSF52540">
    <property type="entry name" value="P-loop containing nucleoside triphosphate hydrolases"/>
    <property type="match status" value="1"/>
</dbReference>
<dbReference type="PANTHER" id="PTHR46312:SF2">
    <property type="entry name" value="NUCLEOTIDE-BINDING OLIGOMERIZATION DOMAIN-CONTAINING PROTEIN 2-LIKE"/>
    <property type="match status" value="1"/>
</dbReference>
<feature type="domain" description="NACHT" evidence="1">
    <location>
        <begin position="280"/>
        <end position="429"/>
    </location>
</feature>
<gene>
    <name evidence="3" type="primary">LOC108681454</name>
</gene>
<evidence type="ECO:0000313" key="2">
    <source>
        <dbReference type="Proteomes" id="UP000694843"/>
    </source>
</evidence>
<reference evidence="3" key="1">
    <citation type="submission" date="2025-08" db="UniProtKB">
        <authorList>
            <consortium name="RefSeq"/>
        </authorList>
    </citation>
    <scope>IDENTIFICATION</scope>
    <source>
        <tissue evidence="3">Whole organism</tissue>
    </source>
</reference>
<dbReference type="InterPro" id="IPR007111">
    <property type="entry name" value="NACHT_NTPase"/>
</dbReference>
<dbReference type="OrthoDB" id="120976at2759"/>